<name>A0A2L0EMD1_SORCE</name>
<dbReference type="SUPFAM" id="SSF53474">
    <property type="entry name" value="alpha/beta-Hydrolases"/>
    <property type="match status" value="1"/>
</dbReference>
<dbReference type="OrthoDB" id="5522031at2"/>
<dbReference type="RefSeq" id="WP_159396785.1">
    <property type="nucleotide sequence ID" value="NZ_CP012673.1"/>
</dbReference>
<feature type="domain" description="Fungal lipase-type" evidence="1">
    <location>
        <begin position="244"/>
        <end position="321"/>
    </location>
</feature>
<organism evidence="2 3">
    <name type="scientific">Sorangium cellulosum</name>
    <name type="common">Polyangium cellulosum</name>
    <dbReference type="NCBI Taxonomy" id="56"/>
    <lineage>
        <taxon>Bacteria</taxon>
        <taxon>Pseudomonadati</taxon>
        <taxon>Myxococcota</taxon>
        <taxon>Polyangia</taxon>
        <taxon>Polyangiales</taxon>
        <taxon>Polyangiaceae</taxon>
        <taxon>Sorangium</taxon>
    </lineage>
</organism>
<proteinExistence type="predicted"/>
<dbReference type="InterPro" id="IPR044819">
    <property type="entry name" value="OBL-like"/>
</dbReference>
<dbReference type="Gene3D" id="3.40.50.1820">
    <property type="entry name" value="alpha/beta hydrolase"/>
    <property type="match status" value="1"/>
</dbReference>
<dbReference type="PANTHER" id="PTHR46086">
    <property type="entry name" value="ALPHA/BETA-HYDROLASES SUPERFAMILY PROTEIN"/>
    <property type="match status" value="1"/>
</dbReference>
<evidence type="ECO:0000313" key="3">
    <source>
        <dbReference type="Proteomes" id="UP000238348"/>
    </source>
</evidence>
<dbReference type="PANTHER" id="PTHR46086:SF3">
    <property type="entry name" value="TRIACYLGLYCEROL LIPASE OBL1"/>
    <property type="match status" value="1"/>
</dbReference>
<dbReference type="GO" id="GO:0004806">
    <property type="term" value="F:triacylglycerol lipase activity"/>
    <property type="evidence" value="ECO:0007669"/>
    <property type="project" value="InterPro"/>
</dbReference>
<dbReference type="EMBL" id="CP012673">
    <property type="protein sequence ID" value="AUX40457.1"/>
    <property type="molecule type" value="Genomic_DNA"/>
</dbReference>
<dbReference type="Pfam" id="PF01764">
    <property type="entry name" value="Lipase_3"/>
    <property type="match status" value="1"/>
</dbReference>
<dbReference type="InterPro" id="IPR029058">
    <property type="entry name" value="AB_hydrolase_fold"/>
</dbReference>
<sequence>MKNERSWSGDGLPNHAVDARVADTFQRAISLFPEEWAAAAARKRTVDVVNELANVSEGAYNHNAASLLAAASAWAYSDNEEVARMMEKRGFSNVCVTFAFENQGLLMDSLAHVIQSRDGRVVILSFRGSQLHPVINWLANINIKPDPFHAAGRVHGSFYTGILSVWPRVREHLLGAKNGESVCRVWQRTAPSKFCDPDFVWGDTPGTCGEVPSLREQDPRRVHRAKLRSVVGALEEALRFKLEALYITGHSLGGALAVLAAALIYSDEELKELRPLLRGIYTFGQPMVGDRAFAKTFERQFGSKLFRHIYNRDVVPHMPPRSAGRFEHFGQEYRSTPAGWISNGRPIARQVRFAIPALAGSLASWFADQFPIGPLLPDGRSWSWVKRRLLPPILRKPHEFLYSMTDHLPIHYLRASRTVLPGSEFL</sequence>
<evidence type="ECO:0000313" key="2">
    <source>
        <dbReference type="EMBL" id="AUX40457.1"/>
    </source>
</evidence>
<evidence type="ECO:0000259" key="1">
    <source>
        <dbReference type="Pfam" id="PF01764"/>
    </source>
</evidence>
<dbReference type="AlphaFoldDB" id="A0A2L0EMD1"/>
<dbReference type="GO" id="GO:0006629">
    <property type="term" value="P:lipid metabolic process"/>
    <property type="evidence" value="ECO:0007669"/>
    <property type="project" value="InterPro"/>
</dbReference>
<gene>
    <name evidence="2" type="ORF">SOCE26_018580</name>
</gene>
<reference evidence="2 3" key="1">
    <citation type="submission" date="2015-09" db="EMBL/GenBank/DDBJ databases">
        <title>Sorangium comparison.</title>
        <authorList>
            <person name="Zaburannyi N."/>
            <person name="Bunk B."/>
            <person name="Overmann J."/>
            <person name="Mueller R."/>
        </authorList>
    </citation>
    <scope>NUCLEOTIDE SEQUENCE [LARGE SCALE GENOMIC DNA]</scope>
    <source>
        <strain evidence="2 3">So ce26</strain>
    </source>
</reference>
<accession>A0A2L0EMD1</accession>
<dbReference type="InterPro" id="IPR002921">
    <property type="entry name" value="Fungal_lipase-type"/>
</dbReference>
<dbReference type="Proteomes" id="UP000238348">
    <property type="component" value="Chromosome"/>
</dbReference>
<protein>
    <recommendedName>
        <fullName evidence="1">Fungal lipase-type domain-containing protein</fullName>
    </recommendedName>
</protein>